<evidence type="ECO:0000313" key="3">
    <source>
        <dbReference type="Proteomes" id="UP000253769"/>
    </source>
</evidence>
<dbReference type="Proteomes" id="UP000253769">
    <property type="component" value="Unassembled WGS sequence"/>
</dbReference>
<protein>
    <recommendedName>
        <fullName evidence="1">Haem-binding uptake Tiki superfamily ChaN domain-containing protein</fullName>
    </recommendedName>
</protein>
<dbReference type="EMBL" id="QQOH01000002">
    <property type="protein sequence ID" value="RDE22766.1"/>
    <property type="molecule type" value="Genomic_DNA"/>
</dbReference>
<dbReference type="SUPFAM" id="SSF159501">
    <property type="entry name" value="EreA/ChaN-like"/>
    <property type="match status" value="1"/>
</dbReference>
<dbReference type="InterPro" id="IPR007314">
    <property type="entry name" value="Cofac_haem-bd_dom"/>
</dbReference>
<reference evidence="2 3" key="1">
    <citation type="submission" date="2018-07" db="EMBL/GenBank/DDBJ databases">
        <title>Motiliproteus coralliicola sp. nov., a bacterium isolated from Coral.</title>
        <authorList>
            <person name="Wang G."/>
        </authorList>
    </citation>
    <scope>NUCLEOTIDE SEQUENCE [LARGE SCALE GENOMIC DNA]</scope>
    <source>
        <strain evidence="2 3">C34</strain>
    </source>
</reference>
<feature type="domain" description="Haem-binding uptake Tiki superfamily ChaN" evidence="1">
    <location>
        <begin position="58"/>
        <end position="277"/>
    </location>
</feature>
<gene>
    <name evidence="2" type="ORF">DV711_09320</name>
</gene>
<dbReference type="CDD" id="cd14727">
    <property type="entry name" value="ChanN-like"/>
    <property type="match status" value="1"/>
</dbReference>
<dbReference type="PROSITE" id="PS51257">
    <property type="entry name" value="PROKAR_LIPOPROTEIN"/>
    <property type="match status" value="1"/>
</dbReference>
<organism evidence="2 3">
    <name type="scientific">Motiliproteus coralliicola</name>
    <dbReference type="NCBI Taxonomy" id="2283196"/>
    <lineage>
        <taxon>Bacteria</taxon>
        <taxon>Pseudomonadati</taxon>
        <taxon>Pseudomonadota</taxon>
        <taxon>Gammaproteobacteria</taxon>
        <taxon>Oceanospirillales</taxon>
        <taxon>Oceanospirillaceae</taxon>
        <taxon>Motiliproteus</taxon>
    </lineage>
</organism>
<dbReference type="Gene3D" id="3.40.50.11550">
    <property type="match status" value="1"/>
</dbReference>
<keyword evidence="3" id="KW-1185">Reference proteome</keyword>
<evidence type="ECO:0000259" key="1">
    <source>
        <dbReference type="Pfam" id="PF04187"/>
    </source>
</evidence>
<comment type="caution">
    <text evidence="2">The sequence shown here is derived from an EMBL/GenBank/DDBJ whole genome shotgun (WGS) entry which is preliminary data.</text>
</comment>
<proteinExistence type="predicted"/>
<sequence>MMRFGMLKQFGWVALSVTMLSGCSLLGGGTATTEPRQDPLIGQIIDAGTQQPLGYPQLLARAAKADVVYLGERHDNAEHHRIQLQILQDLIGRGLQPVLGFEFFDIGQSGYLSQYVSGQASLMSLGPGSKLTPEQRLRRQLDWEKRPDQEWNFYFRLIELAREHQLEIFGADLAPSIKLRLSRTDMEQLTAVERQQLQGEALEQGVYRDFMYRRFTDGHCGWGEEPLLTRLYRTWRERNYRMAASVVAMADDSHAGPVVMIVGAGHTEHNLGLVNQVAKLRPELNQLNIGLQQISIEPSPLSDYLFDADDPEQALGVRHDLLWFTQRQDYRDICAELNGA</sequence>
<dbReference type="AlphaFoldDB" id="A0A369WQC7"/>
<accession>A0A369WQC7</accession>
<name>A0A369WQC7_9GAMM</name>
<dbReference type="Pfam" id="PF04187">
    <property type="entry name" value="Cofac_haem_bdg"/>
    <property type="match status" value="1"/>
</dbReference>
<dbReference type="OrthoDB" id="9795827at2"/>
<evidence type="ECO:0000313" key="2">
    <source>
        <dbReference type="EMBL" id="RDE22766.1"/>
    </source>
</evidence>